<evidence type="ECO:0000313" key="3">
    <source>
        <dbReference type="EMBL" id="VGC64486.1"/>
    </source>
</evidence>
<keyword evidence="3" id="KW-0378">Hydrolase</keyword>
<sequence>MNNYAYLIKAKAKATEAKNLFCWFSAKSDSRAERRILDILEDAEINVGRGANHQLPIRTNWLIVDDLPEEGVLDDTWCDHYELAEDGLTWQKIVAPAAAEPQADNEPENNTSTDSDEEDYSANEDALFNLAEMSFRTQLLAQYTADDRHVYHISIPHRDRLSLMEMDTENHAVQNLILAAENVPEIKKYDMPGLWKFTSAFKTVFPEGKRYELGKQVQFAKLWFETAHIDRGILTKEWAAGNSISAVNRTPSGANAGGGNVTDRKTPLTRTGLAYEIAAGLLARVNEFDIYNPPFKTECAINAIMNDCENLELTATVKLFEEMPGGMDYSRACNIATVKTTPEGLWKDPVKHREYLNRVMTEADHAHPDELIVDIACGRSSMPMPMRKVEEPDNSDADKMTGANDQADDTPARELEIRPQVELAISGKTAVMDLSEASELLKLLEIERDNFIKSLSFDLYIMEVGGLSISDDEIHHLTLQALHKWIKVPAGRVRMLEEALANIRTSNSMPESPERNDLQDKTNQILAANRGEYIEGISDLNDGKWVTEDLTKTNSNAEATNDVQMEENFGNETEVNNEISESETAAEKGTGNADIGSETTTVNIESGHHNDVEELPADNVHVMVDLETMGNKQDAPIVAIGAVVFDPATGSIGESFYKVVSLESSVNWGAKMAPSTVIWWLKQSSEARSAIVNDDAIPLHDALLQFGEFIFENIPGGRKKAQVWGNGASFDNCILRSSFDYIAEEYPWEYWNDRDVRTIVELGKAIGIDPKKTIPFEGERHNALADAIHQARYVSAIWQRIIAGNQVLQKLMQN</sequence>
<name>A0AB74QKB2_KLEPN</name>
<dbReference type="EC" id="3.1.11.-" evidence="3"/>
<evidence type="ECO:0000259" key="2">
    <source>
        <dbReference type="Pfam" id="PF16473"/>
    </source>
</evidence>
<dbReference type="Pfam" id="PF16473">
    <property type="entry name" value="Rv2179c-like"/>
    <property type="match status" value="1"/>
</dbReference>
<dbReference type="GO" id="GO:0003676">
    <property type="term" value="F:nucleic acid binding"/>
    <property type="evidence" value="ECO:0007669"/>
    <property type="project" value="InterPro"/>
</dbReference>
<feature type="domain" description="3'-5' exoribonuclease Rv2179c-like" evidence="2">
    <location>
        <begin position="621"/>
        <end position="798"/>
    </location>
</feature>
<organism evidence="3 4">
    <name type="scientific">Klebsiella pneumoniae</name>
    <dbReference type="NCBI Taxonomy" id="573"/>
    <lineage>
        <taxon>Bacteria</taxon>
        <taxon>Pseudomonadati</taxon>
        <taxon>Pseudomonadota</taxon>
        <taxon>Gammaproteobacteria</taxon>
        <taxon>Enterobacterales</taxon>
        <taxon>Enterobacteriaceae</taxon>
        <taxon>Klebsiella/Raoultella group</taxon>
        <taxon>Klebsiella</taxon>
        <taxon>Klebsiella pneumoniae complex</taxon>
    </lineage>
</organism>
<dbReference type="InterPro" id="IPR010584">
    <property type="entry name" value="ExoDNase_VIII"/>
</dbReference>
<reference evidence="3 4" key="1">
    <citation type="submission" date="2019-03" db="EMBL/GenBank/DDBJ databases">
        <authorList>
            <consortium name="Pathogen Informatics"/>
        </authorList>
    </citation>
    <scope>NUCLEOTIDE SEQUENCE [LARGE SCALE GENOMIC DNA]</scope>
    <source>
        <strain evidence="3 4">5012STDY7312589</strain>
    </source>
</reference>
<dbReference type="InterPro" id="IPR012337">
    <property type="entry name" value="RNaseH-like_sf"/>
</dbReference>
<comment type="caution">
    <text evidence="3">The sequence shown here is derived from an EMBL/GenBank/DDBJ whole genome shotgun (WGS) entry which is preliminary data.</text>
</comment>
<evidence type="ECO:0000256" key="1">
    <source>
        <dbReference type="SAM" id="MobiDB-lite"/>
    </source>
</evidence>
<dbReference type="GO" id="GO:0051908">
    <property type="term" value="F:double-stranded DNA 5'-3' DNA exonuclease activity"/>
    <property type="evidence" value="ECO:0007669"/>
    <property type="project" value="InterPro"/>
</dbReference>
<dbReference type="RefSeq" id="WP_243901990.1">
    <property type="nucleotide sequence ID" value="NZ_CAAGUI010000001.1"/>
</dbReference>
<dbReference type="Pfam" id="PF06630">
    <property type="entry name" value="Exonuc_VIII"/>
    <property type="match status" value="1"/>
</dbReference>
<dbReference type="SUPFAM" id="SSF53098">
    <property type="entry name" value="Ribonuclease H-like"/>
    <property type="match status" value="1"/>
</dbReference>
<dbReference type="InterPro" id="IPR036397">
    <property type="entry name" value="RNaseH_sf"/>
</dbReference>
<feature type="region of interest" description="Disordered" evidence="1">
    <location>
        <begin position="97"/>
        <end position="120"/>
    </location>
</feature>
<dbReference type="Gene3D" id="3.30.420.10">
    <property type="entry name" value="Ribonuclease H-like superfamily/Ribonuclease H"/>
    <property type="match status" value="1"/>
</dbReference>
<dbReference type="Proteomes" id="UP000294876">
    <property type="component" value="Unassembled WGS sequence"/>
</dbReference>
<feature type="compositionally biased region" description="Basic and acidic residues" evidence="1">
    <location>
        <begin position="388"/>
        <end position="399"/>
    </location>
</feature>
<protein>
    <submittedName>
        <fullName evidence="3">Exodeoxyribonuclease VIII</fullName>
        <ecNumber evidence="3">3.1.11.-</ecNumber>
    </submittedName>
</protein>
<evidence type="ECO:0000313" key="4">
    <source>
        <dbReference type="Proteomes" id="UP000294876"/>
    </source>
</evidence>
<feature type="region of interest" description="Disordered" evidence="1">
    <location>
        <begin position="388"/>
        <end position="409"/>
    </location>
</feature>
<accession>A0AB74QKB2</accession>
<dbReference type="InterPro" id="IPR033390">
    <property type="entry name" value="Rv2179c-like"/>
</dbReference>
<gene>
    <name evidence="3" type="primary">recE</name>
    <name evidence="3" type="ORF">SAMEA104567804_00049</name>
</gene>
<proteinExistence type="predicted"/>
<dbReference type="EMBL" id="CAAGWG010000001">
    <property type="protein sequence ID" value="VGC64486.1"/>
    <property type="molecule type" value="Genomic_DNA"/>
</dbReference>
<dbReference type="AlphaFoldDB" id="A0AB74QKB2"/>